<feature type="compositionally biased region" description="Basic and acidic residues" evidence="1">
    <location>
        <begin position="95"/>
        <end position="105"/>
    </location>
</feature>
<feature type="region of interest" description="Disordered" evidence="1">
    <location>
        <begin position="1"/>
        <end position="111"/>
    </location>
</feature>
<dbReference type="EMBL" id="VXIS01000010">
    <property type="protein sequence ID" value="KAA8913963.1"/>
    <property type="molecule type" value="Genomic_DNA"/>
</dbReference>
<keyword evidence="3" id="KW-1185">Reference proteome</keyword>
<dbReference type="Proteomes" id="UP000326924">
    <property type="component" value="Unassembled WGS sequence"/>
</dbReference>
<dbReference type="AlphaFoldDB" id="A0A5J5F9M7"/>
<feature type="region of interest" description="Disordered" evidence="1">
    <location>
        <begin position="178"/>
        <end position="279"/>
    </location>
</feature>
<sequence length="617" mass="66303">MTDDTTTTHAGQPEAQLDSTRPAFGVPTVESSMDGTVERQRRLPRSDTTDQDDHQRNTDDVAKCLGDTVHPVLSAGASDVPRGRSPDGTRGTADGARDDIPRDRPGVLGCGAGGADGVLPGASGSLVDGATPAGLHVLAHRDPVPSARGDRARQSGAVGAPPWSTATADAARGAFSASGELRGDTGDGGCQQMDPARVCPDAGPGKVQGDAEPDGLGEGGVLELQLVPGHGPESVSGGSIGSQEISRQVGGSPGSADVEEEAETALRETAGEVETGPGGAAPSLISWFEIQIGELHSAGDAEGEPDVNKVYAIITCGDRKFWLSHTQAPDGHGISGDLRRLMTRVQIEALRALQLPYRTMTTKRVAPEDIAHHGLGHAIVHRAFLVRQENTTIDLADWRADCPDYEKWPDPSAVQYAYGQKREAPDPITDDAALDRELPPSYCSPYADFDSCNDTLRWYLPADSWELIACSDRGFGTDMQAFIRMRDHYFHYDASAGREFFTCLGTSWALAVAKLWSLEDSQNEGWNVVTLCDVEARGVEALFPLLEYYEEEWQPESPLLVYDYEECDHCDCCSQRDWLFRNDEAVLDEEDDSCGEQGEEEDGCTFDAVFDATSSVD</sequence>
<name>A0A5J5F9M7_9PEZI</name>
<proteinExistence type="predicted"/>
<dbReference type="InParanoid" id="A0A5J5F9M7"/>
<organism evidence="2 3">
    <name type="scientific">Sphaerosporella brunnea</name>
    <dbReference type="NCBI Taxonomy" id="1250544"/>
    <lineage>
        <taxon>Eukaryota</taxon>
        <taxon>Fungi</taxon>
        <taxon>Dikarya</taxon>
        <taxon>Ascomycota</taxon>
        <taxon>Pezizomycotina</taxon>
        <taxon>Pezizomycetes</taxon>
        <taxon>Pezizales</taxon>
        <taxon>Pyronemataceae</taxon>
        <taxon>Sphaerosporella</taxon>
    </lineage>
</organism>
<accession>A0A5J5F9M7</accession>
<protein>
    <submittedName>
        <fullName evidence="2">Uncharacterized protein</fullName>
    </submittedName>
</protein>
<evidence type="ECO:0000313" key="3">
    <source>
        <dbReference type="Proteomes" id="UP000326924"/>
    </source>
</evidence>
<comment type="caution">
    <text evidence="2">The sequence shown here is derived from an EMBL/GenBank/DDBJ whole genome shotgun (WGS) entry which is preliminary data.</text>
</comment>
<feature type="compositionally biased region" description="Basic and acidic residues" evidence="1">
    <location>
        <begin position="143"/>
        <end position="153"/>
    </location>
</feature>
<evidence type="ECO:0000256" key="1">
    <source>
        <dbReference type="SAM" id="MobiDB-lite"/>
    </source>
</evidence>
<feature type="compositionally biased region" description="Basic and acidic residues" evidence="1">
    <location>
        <begin position="36"/>
        <end position="62"/>
    </location>
</feature>
<reference evidence="2 3" key="1">
    <citation type="submission" date="2019-09" db="EMBL/GenBank/DDBJ databases">
        <title>Draft genome of the ectomycorrhizal ascomycete Sphaerosporella brunnea.</title>
        <authorList>
            <consortium name="DOE Joint Genome Institute"/>
            <person name="Benucci G.M."/>
            <person name="Marozzi G."/>
            <person name="Antonielli L."/>
            <person name="Sanchez S."/>
            <person name="Marco P."/>
            <person name="Wang X."/>
            <person name="Falini L.B."/>
            <person name="Barry K."/>
            <person name="Haridas S."/>
            <person name="Lipzen A."/>
            <person name="Labutti K."/>
            <person name="Grigoriev I.V."/>
            <person name="Murat C."/>
            <person name="Martin F."/>
            <person name="Albertini E."/>
            <person name="Donnini D."/>
            <person name="Bonito G."/>
        </authorList>
    </citation>
    <scope>NUCLEOTIDE SEQUENCE [LARGE SCALE GENOMIC DNA]</scope>
    <source>
        <strain evidence="2 3">Sb_GMNB300</strain>
    </source>
</reference>
<feature type="region of interest" description="Disordered" evidence="1">
    <location>
        <begin position="143"/>
        <end position="165"/>
    </location>
</feature>
<feature type="compositionally biased region" description="Polar residues" evidence="1">
    <location>
        <begin position="1"/>
        <end position="10"/>
    </location>
</feature>
<evidence type="ECO:0000313" key="2">
    <source>
        <dbReference type="EMBL" id="KAA8913963.1"/>
    </source>
</evidence>
<gene>
    <name evidence="2" type="ORF">FN846DRAFT_983554</name>
</gene>